<evidence type="ECO:0000313" key="4">
    <source>
        <dbReference type="Proteomes" id="UP001551482"/>
    </source>
</evidence>
<dbReference type="EMBL" id="JBEZFP010000002">
    <property type="protein sequence ID" value="MEU8132164.1"/>
    <property type="molecule type" value="Genomic_DNA"/>
</dbReference>
<accession>A0ABV3D8U8</accession>
<dbReference type="RefSeq" id="WP_358347546.1">
    <property type="nucleotide sequence ID" value="NZ_JBEZFP010000002.1"/>
</dbReference>
<evidence type="ECO:0000256" key="2">
    <source>
        <dbReference type="SAM" id="Phobius"/>
    </source>
</evidence>
<keyword evidence="4" id="KW-1185">Reference proteome</keyword>
<name>A0ABV3D8U8_9ACTN</name>
<feature type="transmembrane region" description="Helical" evidence="2">
    <location>
        <begin position="20"/>
        <end position="39"/>
    </location>
</feature>
<protein>
    <submittedName>
        <fullName evidence="3">Uncharacterized protein</fullName>
    </submittedName>
</protein>
<evidence type="ECO:0000256" key="1">
    <source>
        <dbReference type="SAM" id="MobiDB-lite"/>
    </source>
</evidence>
<organism evidence="3 4">
    <name type="scientific">Streptodolium elevatio</name>
    <dbReference type="NCBI Taxonomy" id="3157996"/>
    <lineage>
        <taxon>Bacteria</taxon>
        <taxon>Bacillati</taxon>
        <taxon>Actinomycetota</taxon>
        <taxon>Actinomycetes</taxon>
        <taxon>Kitasatosporales</taxon>
        <taxon>Streptomycetaceae</taxon>
        <taxon>Streptodolium</taxon>
    </lineage>
</organism>
<proteinExistence type="predicted"/>
<dbReference type="Proteomes" id="UP001551482">
    <property type="component" value="Unassembled WGS sequence"/>
</dbReference>
<feature type="region of interest" description="Disordered" evidence="1">
    <location>
        <begin position="45"/>
        <end position="71"/>
    </location>
</feature>
<feature type="compositionally biased region" description="Low complexity" evidence="1">
    <location>
        <begin position="57"/>
        <end position="71"/>
    </location>
</feature>
<evidence type="ECO:0000313" key="3">
    <source>
        <dbReference type="EMBL" id="MEU8132164.1"/>
    </source>
</evidence>
<reference evidence="3 4" key="1">
    <citation type="submission" date="2024-06" db="EMBL/GenBank/DDBJ databases">
        <title>The Natural Products Discovery Center: Release of the First 8490 Sequenced Strains for Exploring Actinobacteria Biosynthetic Diversity.</title>
        <authorList>
            <person name="Kalkreuter E."/>
            <person name="Kautsar S.A."/>
            <person name="Yang D."/>
            <person name="Bader C.D."/>
            <person name="Teijaro C.N."/>
            <person name="Fluegel L."/>
            <person name="Davis C.M."/>
            <person name="Simpson J.R."/>
            <person name="Lauterbach L."/>
            <person name="Steele A.D."/>
            <person name="Gui C."/>
            <person name="Meng S."/>
            <person name="Li G."/>
            <person name="Viehrig K."/>
            <person name="Ye F."/>
            <person name="Su P."/>
            <person name="Kiefer A.F."/>
            <person name="Nichols A."/>
            <person name="Cepeda A.J."/>
            <person name="Yan W."/>
            <person name="Fan B."/>
            <person name="Jiang Y."/>
            <person name="Adhikari A."/>
            <person name="Zheng C.-J."/>
            <person name="Schuster L."/>
            <person name="Cowan T.M."/>
            <person name="Smanski M.J."/>
            <person name="Chevrette M.G."/>
            <person name="De Carvalho L.P.S."/>
            <person name="Shen B."/>
        </authorList>
    </citation>
    <scope>NUCLEOTIDE SEQUENCE [LARGE SCALE GENOMIC DNA]</scope>
    <source>
        <strain evidence="3 4">NPDC048946</strain>
    </source>
</reference>
<keyword evidence="2" id="KW-1133">Transmembrane helix</keyword>
<keyword evidence="2" id="KW-0472">Membrane</keyword>
<sequence>MEQGNDRRSNWRSRLIWNRALLWVSGTLVVVMVAIGVVLDLRDGDRDDAGSNPRESPVPAAGAPSGAAPAAGAALPVGKDFDARRGWQFEVAADAYTSGRAGFPHTAFARRAQQVVYLDESGAVRAVSAADGREVWSWGPAGLEYAARAALVVVDTPGGEYVAVVSEQEAAPVVGAYPEPITFVDLAAVSATGPLSLARRVTVEGLGWQAVATPTGLILDSSTATSVAIDPQTGIQTPMAPRNVSCPQGTCATSPVLSTARGAVAAWTQSTGCDRYQQAGGPSCALGWEVGTAWASTAVAPAGKPVGVPLGVTDRYLVAAWQGTTNLITNPELNSAQNTVFAVHDLASGAVIAQTACRSPYTLGLYPGSAQPSTQASPGGRFLASGQVVFDLQARTGRCLTADAARLGVDIWSVDDRGTVYGTVGDTAVFGQLPVPVAPTFNPSWSVQAVRVPLGGQVELLPPGTLVPFAIAADGTGVFRTGDAVGAYGGT</sequence>
<keyword evidence="2" id="KW-0812">Transmembrane</keyword>
<comment type="caution">
    <text evidence="3">The sequence shown here is derived from an EMBL/GenBank/DDBJ whole genome shotgun (WGS) entry which is preliminary data.</text>
</comment>
<gene>
    <name evidence="3" type="ORF">AB0C36_01505</name>
</gene>